<dbReference type="SMART" id="SM00827">
    <property type="entry name" value="PKS_AT"/>
    <property type="match status" value="1"/>
</dbReference>
<feature type="compositionally biased region" description="Polar residues" evidence="5">
    <location>
        <begin position="1826"/>
        <end position="1840"/>
    </location>
</feature>
<dbReference type="Pfam" id="PF21089">
    <property type="entry name" value="PKS_DH_N"/>
    <property type="match status" value="1"/>
</dbReference>
<dbReference type="PANTHER" id="PTHR43775:SF37">
    <property type="entry name" value="SI:DKEY-61P9.11"/>
    <property type="match status" value="1"/>
</dbReference>
<dbReference type="Pfam" id="PF00698">
    <property type="entry name" value="Acyl_transf_1"/>
    <property type="match status" value="1"/>
</dbReference>
<feature type="region of interest" description="Disordered" evidence="5">
    <location>
        <begin position="1871"/>
        <end position="1897"/>
    </location>
</feature>
<dbReference type="InterPro" id="IPR049552">
    <property type="entry name" value="PKS_DH_N"/>
</dbReference>
<evidence type="ECO:0000256" key="1">
    <source>
        <dbReference type="ARBA" id="ARBA00022450"/>
    </source>
</evidence>
<feature type="active site" description="Proton donor; for dehydratase activity" evidence="4">
    <location>
        <position position="1509"/>
    </location>
</feature>
<dbReference type="Pfam" id="PF16073">
    <property type="entry name" value="SAT"/>
    <property type="match status" value="1"/>
</dbReference>
<evidence type="ECO:0000256" key="4">
    <source>
        <dbReference type="PROSITE-ProRule" id="PRU01363"/>
    </source>
</evidence>
<dbReference type="InterPro" id="IPR001227">
    <property type="entry name" value="Ac_transferase_dom_sf"/>
</dbReference>
<gene>
    <name evidence="8" type="primary">nr-pks-2</name>
</gene>
<dbReference type="SUPFAM" id="SSF53474">
    <property type="entry name" value="alpha/beta-Hydrolases"/>
    <property type="match status" value="1"/>
</dbReference>
<evidence type="ECO:0000259" key="6">
    <source>
        <dbReference type="PROSITE" id="PS52004"/>
    </source>
</evidence>
<evidence type="ECO:0000313" key="9">
    <source>
        <dbReference type="EMBL" id="AUW31139.1"/>
    </source>
</evidence>
<organism evidence="8">
    <name type="scientific">Cladonia uncialis subsp. uncialis</name>
    <dbReference type="NCBI Taxonomy" id="180999"/>
    <lineage>
        <taxon>Eukaryota</taxon>
        <taxon>Fungi</taxon>
        <taxon>Dikarya</taxon>
        <taxon>Ascomycota</taxon>
        <taxon>Pezizomycotina</taxon>
        <taxon>Lecanoromycetes</taxon>
        <taxon>OSLEUM clade</taxon>
        <taxon>Lecanoromycetidae</taxon>
        <taxon>Lecanorales</taxon>
        <taxon>Lecanorineae</taxon>
        <taxon>Cladoniaceae</taxon>
        <taxon>Cladonia</taxon>
    </lineage>
</organism>
<dbReference type="SUPFAM" id="SSF47336">
    <property type="entry name" value="ACP-like"/>
    <property type="match status" value="1"/>
</dbReference>
<dbReference type="Pfam" id="PF00109">
    <property type="entry name" value="ketoacyl-synt"/>
    <property type="match status" value="1"/>
</dbReference>
<name>A0A1Z1CJ43_CLAUC</name>
<dbReference type="InterPro" id="IPR042104">
    <property type="entry name" value="PKS_dehydratase_sf"/>
</dbReference>
<dbReference type="SUPFAM" id="SSF52151">
    <property type="entry name" value="FabD/lysophospholipase-like"/>
    <property type="match status" value="1"/>
</dbReference>
<feature type="region of interest" description="C-terminal hotdog fold" evidence="4">
    <location>
        <begin position="1447"/>
        <end position="1597"/>
    </location>
</feature>
<dbReference type="PROSITE" id="PS52019">
    <property type="entry name" value="PKS_MFAS_DH"/>
    <property type="match status" value="1"/>
</dbReference>
<dbReference type="InterPro" id="IPR018201">
    <property type="entry name" value="Ketoacyl_synth_AS"/>
</dbReference>
<dbReference type="Gene3D" id="3.30.70.250">
    <property type="entry name" value="Malonyl-CoA ACP transacylase, ACP-binding"/>
    <property type="match status" value="1"/>
</dbReference>
<feature type="compositionally biased region" description="Low complexity" evidence="5">
    <location>
        <begin position="1657"/>
        <end position="1669"/>
    </location>
</feature>
<dbReference type="Gene3D" id="3.40.366.10">
    <property type="entry name" value="Malonyl-Coenzyme A Acyl Carrier Protein, domain 2"/>
    <property type="match status" value="3"/>
</dbReference>
<dbReference type="InterPro" id="IPR014043">
    <property type="entry name" value="Acyl_transferase_dom"/>
</dbReference>
<dbReference type="GO" id="GO:0044550">
    <property type="term" value="P:secondary metabolite biosynthetic process"/>
    <property type="evidence" value="ECO:0007669"/>
    <property type="project" value="TreeGrafter"/>
</dbReference>
<reference evidence="8" key="1">
    <citation type="submission" date="2016-05" db="EMBL/GenBank/DDBJ databases">
        <title>Lichen genome sequencing reveals its rich biosynthetic potential.</title>
        <authorList>
            <person name="Bertrand R.L."/>
            <person name="Abdel-Hameed M."/>
            <person name="Sorensen J.L."/>
        </authorList>
    </citation>
    <scope>NUCLEOTIDE SEQUENCE</scope>
</reference>
<feature type="region of interest" description="Disordered" evidence="5">
    <location>
        <begin position="1808"/>
        <end position="1840"/>
    </location>
</feature>
<dbReference type="Pfam" id="PF14765">
    <property type="entry name" value="PS-DH"/>
    <property type="match status" value="1"/>
</dbReference>
<dbReference type="EMBL" id="MG777493">
    <property type="protein sequence ID" value="AUW31139.1"/>
    <property type="molecule type" value="Genomic_DNA"/>
</dbReference>
<dbReference type="Gene3D" id="1.10.1200.10">
    <property type="entry name" value="ACP-like"/>
    <property type="match status" value="1"/>
</dbReference>
<dbReference type="GO" id="GO:0006633">
    <property type="term" value="P:fatty acid biosynthetic process"/>
    <property type="evidence" value="ECO:0007669"/>
    <property type="project" value="InterPro"/>
</dbReference>
<dbReference type="GO" id="GO:0004315">
    <property type="term" value="F:3-oxoacyl-[acyl-carrier-protein] synthase activity"/>
    <property type="evidence" value="ECO:0007669"/>
    <property type="project" value="InterPro"/>
</dbReference>
<dbReference type="EMBL" id="KX264249">
    <property type="protein sequence ID" value="ANM86339.1"/>
    <property type="molecule type" value="Genomic_DNA"/>
</dbReference>
<dbReference type="InterPro" id="IPR032088">
    <property type="entry name" value="SAT"/>
</dbReference>
<dbReference type="PROSITE" id="PS52004">
    <property type="entry name" value="KS3_2"/>
    <property type="match status" value="1"/>
</dbReference>
<dbReference type="InterPro" id="IPR050091">
    <property type="entry name" value="PKS_NRPS_Biosynth_Enz"/>
</dbReference>
<dbReference type="InterPro" id="IPR014031">
    <property type="entry name" value="Ketoacyl_synth_C"/>
</dbReference>
<evidence type="ECO:0000256" key="5">
    <source>
        <dbReference type="SAM" id="MobiDB-lite"/>
    </source>
</evidence>
<dbReference type="Gene3D" id="3.30.70.3290">
    <property type="match status" value="1"/>
</dbReference>
<dbReference type="PROSITE" id="PS00606">
    <property type="entry name" value="KS3_1"/>
    <property type="match status" value="1"/>
</dbReference>
<protein>
    <submittedName>
        <fullName evidence="8">Putative type I PKS</fullName>
    </submittedName>
</protein>
<dbReference type="InterPro" id="IPR009081">
    <property type="entry name" value="PP-bd_ACP"/>
</dbReference>
<dbReference type="GO" id="GO:0004312">
    <property type="term" value="F:fatty acid synthase activity"/>
    <property type="evidence" value="ECO:0007669"/>
    <property type="project" value="TreeGrafter"/>
</dbReference>
<dbReference type="InterPro" id="IPR029058">
    <property type="entry name" value="AB_hydrolase_fold"/>
</dbReference>
<feature type="compositionally biased region" description="Polar residues" evidence="5">
    <location>
        <begin position="1640"/>
        <end position="1651"/>
    </location>
</feature>
<dbReference type="InterPro" id="IPR049551">
    <property type="entry name" value="PKS_DH_C"/>
</dbReference>
<keyword evidence="1" id="KW-0596">Phosphopantetheine</keyword>
<reference evidence="9" key="2">
    <citation type="submission" date="2017-12" db="EMBL/GenBank/DDBJ databases">
        <title>Genome Sequencing Reveals a Rich Biosynthetic Potential.</title>
        <authorList>
            <person name="Bertrand R.L."/>
            <person name="Abdel-Hameed M.E."/>
            <person name="Sorensen J.L."/>
        </authorList>
    </citation>
    <scope>NUCLEOTIDE SEQUENCE</scope>
</reference>
<dbReference type="Pfam" id="PF02801">
    <property type="entry name" value="Ketoacyl-synt_C"/>
    <property type="match status" value="1"/>
</dbReference>
<dbReference type="SMART" id="SM00825">
    <property type="entry name" value="PKS_KS"/>
    <property type="match status" value="1"/>
</dbReference>
<feature type="compositionally biased region" description="Pro residues" evidence="5">
    <location>
        <begin position="1877"/>
        <end position="1891"/>
    </location>
</feature>
<proteinExistence type="predicted"/>
<dbReference type="InterPro" id="IPR014030">
    <property type="entry name" value="Ketoacyl_synth_N"/>
</dbReference>
<evidence type="ECO:0000259" key="7">
    <source>
        <dbReference type="PROSITE" id="PS52019"/>
    </source>
</evidence>
<dbReference type="InterPro" id="IPR016035">
    <property type="entry name" value="Acyl_Trfase/lysoPLipase"/>
</dbReference>
<dbReference type="InterPro" id="IPR001031">
    <property type="entry name" value="Thioesterase"/>
</dbReference>
<dbReference type="SUPFAM" id="SSF53901">
    <property type="entry name" value="Thiolase-like"/>
    <property type="match status" value="1"/>
</dbReference>
<dbReference type="InterPro" id="IPR016036">
    <property type="entry name" value="Malonyl_transacylase_ACP-bd"/>
</dbReference>
<keyword evidence="3" id="KW-0808">Transferase</keyword>
<evidence type="ECO:0000256" key="2">
    <source>
        <dbReference type="ARBA" id="ARBA00022553"/>
    </source>
</evidence>
<evidence type="ECO:0000313" key="8">
    <source>
        <dbReference type="EMBL" id="ANM86339.1"/>
    </source>
</evidence>
<keyword evidence="2" id="KW-0597">Phosphoprotein</keyword>
<feature type="region of interest" description="N-terminal hotdog fold" evidence="4">
    <location>
        <begin position="1283"/>
        <end position="1420"/>
    </location>
</feature>
<dbReference type="Pfam" id="PF00975">
    <property type="entry name" value="Thioesterase"/>
    <property type="match status" value="1"/>
</dbReference>
<feature type="domain" description="Ketosynthase family 3 (KS3)" evidence="6">
    <location>
        <begin position="361"/>
        <end position="793"/>
    </location>
</feature>
<sequence>MSRLPVFAGLGSETVFSSSVVDQAVKDADNPEAQLLIKACFQIFVEELDSASGRSCGVDEKDFPTAESLLRPSTYYHHNAAIQHAFICLIQLLRYLSVEGSITSKLLGASGFCAGLLPAVAVATSKSSLEYLSRAQDCFRVAFKIGIASEQSRGPHANADGELPWSLIVDKLSEEEAKRIISEASSPVYVSARNTENCVSLSGEGATLRQFVDTKLPQRCRTRSTNIFTLYHNSHALSEISARVFQEIKEGGFSFPDASELVCPIFHTHDGSQVTSAESSSSDQLLKRVLEMIFLESVDWVAVQDEILKSGREALAAGVPSVRVQNFGPGYGALVYRKDLPKGMQVVDVAVSKTSTQKWAKDDIAIVGAGLDVPGAQMDYNILWENIMNGINTCSKIPADRFRIEDYHQDDKSKLGNKNRSMDTQYGSFLENPWLFDNTFFGISPREARSMDPQQRILLQTAQRALEDAGYSGDSTPSNQIASFGCYIGAATGDYAENLKEEMDVYWVPGVLRSFLSGRISYAYGWGGPSLTVDTACSSSIVAIWQAARAIQTGDCKACIAGGVNIVTSPDMYIGLDRAHFLSPTGPCHSFDSPSDGYCRADGSALVVMKRIEDALAENDRILGVIKGVECNQSGTAHSITHPHTPTQERLFKKVWQKNNINPHHVSVVDAHGTGTGAGDPSELHGITNSLCVNGRDASNPLFIGSIKANIGHSEAASGCASLIKILMMMKNKTLPPQPRFNKENHNVADLAPRGVVVNRESKPWIPKEGIPRMAMLNNFGGAGSNGALIVQEYENIIAPAGKQLTYCFGISTKSTETLATMRDEFVTLLDAQQDMLNVRDVCYSSTARKILYPYRLSTTASSVQELIQNLQNVNIDAIKPQKVVDEKPKAVFLFSGQGSQYLGMGKELMTMFPQFAETVNKCHLLLSKWGMPSCLEVINAPEAEANPEDTTQLQAFQTGVFVLEVALARLVMSFGVTPKAVAGHSLGEYAALVIAGVMDLTTGLKLVAQRAALIVHRCGLRETCMLAVSTPAKKIQEVLEKKADFNSLSISCDNSPDDCVVGGPTQLLQSLKEYVSESMKVKSKLLDVPVAYHTDALAPVTEILTELAQEVKLSAPSIPVASNLLGRVVPAGEDAFKPDYFARHCVHMVQFDQSMESLMAMDSTAADGCWIEIGPHPIVTPMLNSRHKDKQAQRLFSLKKKSHPSASMSQLLSGLYQTTSNVNFRKAFEGLSQKPSLVAVPGVPFARQTFFVEYPRDYESRGEQIALSQHGSHDAGYVGTPYQFLTKVVQAPAANESGIAVFDTPIQTLYEYITGHTVCGYALCPASVYCELALAAVHALEQPGMALSLSQLTIPKSLVYKEDAISREDLSIVVRVTVKPSDQVHGLREVAVSSYDRLTGTERSQVHARGLVKSRSVAEVAEKYANLGDLLDQQKWNFLNLGDSDMIEKFSSSVFYDKVFTRTVNYADMYRSIESIKINTPAKEALASCKLPLTRTPNKFVADPIMVDALFHVGGFMANLCAKNDEICICNFVKSATVLRDIASTDRKFQIHASNYEIAGGKTILSDAQAIDSHGVFAVIKAMKFKRVKVSDRLDAYALLSQRSKVAEVPLKDMEMNFASRAPKQEETHALLEGAPPVSQASSTPSTAQISPPSSPDLSSASSQSSPSEQENEVPTPKMVGFSTEAVIAETCGTDETEVKPNTVLESLGIDSLMVHELRDKLSTPSKTDLSVSELTNCTIVEDIERLINEQDLYDQALPETTSTTIAAVESLSSITELPPSLKSDRFDIDSPTMSPGMSPIMTAEEGALSETSTLAPDSPLDMPSTPSTCAPDSPQNLPSMPKETMDPFTLPPPLIDAEVRQTSIKASNFQFSPTPSQPAPIEPPLPDPYDPTGFVPRLHSAIKEEKTLASPPLPPRSEPEQKPSVPPVPPVAEEPKETSSDPPKVQRPGSSKPLKAKTVECTQAIKDSVRQILRLDKQIQCIHSPKCESLVETAEPLPLFLVHPGSGLIVEYHKIECFQRPIWTIHNPEFMNPGAWDGIPSMARAYASLVSQQINRPCILGGWSFGGVVAFEAARMLIKMGLDVAGVTLIDSPPPVDTLDISLPTETIEAAITPSGPPPRDPNGVRKAVRDFVRENYVASSGMLGDFTIKSEGKMPPRVVLLRAKDNFECPGRELPYHPFLDHQGDPKLVVKGWEAIVRDRVTMHEIPGNHFDLFDESNIASTSEQLSDACAEIQKDYTRRRELPREARV</sequence>
<feature type="domain" description="PKS/mFAS DH" evidence="7">
    <location>
        <begin position="1283"/>
        <end position="1597"/>
    </location>
</feature>
<feature type="region of interest" description="Disordered" evidence="5">
    <location>
        <begin position="1635"/>
        <end position="1681"/>
    </location>
</feature>
<dbReference type="Gene3D" id="3.40.47.10">
    <property type="match status" value="1"/>
</dbReference>
<accession>A0A1Z1CJ43</accession>
<dbReference type="Pfam" id="PF22621">
    <property type="entry name" value="CurL-like_PKS_C"/>
    <property type="match status" value="1"/>
</dbReference>
<feature type="active site" description="Proton acceptor; for dehydratase activity" evidence="4">
    <location>
        <position position="1317"/>
    </location>
</feature>
<evidence type="ECO:0000256" key="3">
    <source>
        <dbReference type="ARBA" id="ARBA00022679"/>
    </source>
</evidence>
<dbReference type="InterPro" id="IPR020841">
    <property type="entry name" value="PKS_Beta-ketoAc_synthase_dom"/>
</dbReference>
<dbReference type="InterPro" id="IPR036736">
    <property type="entry name" value="ACP-like_sf"/>
</dbReference>
<dbReference type="InterPro" id="IPR049900">
    <property type="entry name" value="PKS_mFAS_DH"/>
</dbReference>
<dbReference type="Gene3D" id="3.10.129.110">
    <property type="entry name" value="Polyketide synthase dehydratase"/>
    <property type="match status" value="1"/>
</dbReference>
<dbReference type="CDD" id="cd00833">
    <property type="entry name" value="PKS"/>
    <property type="match status" value="1"/>
</dbReference>
<dbReference type="InterPro" id="IPR016039">
    <property type="entry name" value="Thiolase-like"/>
</dbReference>
<dbReference type="SUPFAM" id="SSF55048">
    <property type="entry name" value="Probable ACP-binding domain of malonyl-CoA ACP transacylase"/>
    <property type="match status" value="1"/>
</dbReference>
<dbReference type="Gene3D" id="3.40.50.1820">
    <property type="entry name" value="alpha/beta hydrolase"/>
    <property type="match status" value="1"/>
</dbReference>
<dbReference type="Pfam" id="PF00550">
    <property type="entry name" value="PP-binding"/>
    <property type="match status" value="1"/>
</dbReference>
<feature type="region of interest" description="Disordered" evidence="5">
    <location>
        <begin position="1910"/>
        <end position="1960"/>
    </location>
</feature>
<dbReference type="PANTHER" id="PTHR43775">
    <property type="entry name" value="FATTY ACID SYNTHASE"/>
    <property type="match status" value="1"/>
</dbReference>